<sequence length="123" mass="14043">MCLIILSALASIYLPKLPNLNQAKCLQHLREKLNHANSQFTQLYAQKLLDDAPIHPMPILQSLTQTQNPRCFFALQGRKLIAHILSTKLVFNIEPYNLSSKPKIYCNLSNPLCQKFLGKKLQK</sequence>
<evidence type="ECO:0000313" key="2">
    <source>
        <dbReference type="Proteomes" id="UP000092884"/>
    </source>
</evidence>
<dbReference type="STRING" id="222136.BBW65_03445"/>
<organism evidence="1 2">
    <name type="scientific">Helicobacter enhydrae</name>
    <dbReference type="NCBI Taxonomy" id="222136"/>
    <lineage>
        <taxon>Bacteria</taxon>
        <taxon>Pseudomonadati</taxon>
        <taxon>Campylobacterota</taxon>
        <taxon>Epsilonproteobacteria</taxon>
        <taxon>Campylobacterales</taxon>
        <taxon>Helicobacteraceae</taxon>
        <taxon>Helicobacter</taxon>
    </lineage>
</organism>
<dbReference type="OrthoDB" id="5326037at2"/>
<name>A0A1B1U579_9HELI</name>
<reference evidence="2" key="1">
    <citation type="submission" date="2016-07" db="EMBL/GenBank/DDBJ databases">
        <authorList>
            <person name="Florea S."/>
            <person name="Webb J.S."/>
            <person name="Jaromczyk J."/>
            <person name="Schardl C.L."/>
        </authorList>
    </citation>
    <scope>NUCLEOTIDE SEQUENCE [LARGE SCALE GENOMIC DNA]</scope>
    <source>
        <strain evidence="2">MIT 01-6242</strain>
    </source>
</reference>
<dbReference type="AlphaFoldDB" id="A0A1B1U579"/>
<dbReference type="KEGG" id="het:BBW65_03445"/>
<proteinExistence type="predicted"/>
<evidence type="ECO:0000313" key="1">
    <source>
        <dbReference type="EMBL" id="ANV97910.1"/>
    </source>
</evidence>
<dbReference type="RefSeq" id="WP_066339729.1">
    <property type="nucleotide sequence ID" value="NZ_CP016503.1"/>
</dbReference>
<dbReference type="Proteomes" id="UP000092884">
    <property type="component" value="Chromosome"/>
</dbReference>
<accession>A0A1B1U579</accession>
<gene>
    <name evidence="1" type="ORF">BBW65_03445</name>
</gene>
<dbReference type="EMBL" id="CP016503">
    <property type="protein sequence ID" value="ANV97910.1"/>
    <property type="molecule type" value="Genomic_DNA"/>
</dbReference>
<protein>
    <submittedName>
        <fullName evidence="1">Uncharacterized protein</fullName>
    </submittedName>
</protein>
<keyword evidence="2" id="KW-1185">Reference proteome</keyword>